<dbReference type="PANTHER" id="PTHR32246:SF151">
    <property type="entry name" value="C2 DOMAIN-CONTAINING PROTEIN"/>
    <property type="match status" value="1"/>
</dbReference>
<evidence type="ECO:0000256" key="2">
    <source>
        <dbReference type="SAM" id="Phobius"/>
    </source>
</evidence>
<keyword evidence="2" id="KW-0472">Membrane</keyword>
<dbReference type="Proteomes" id="UP000504607">
    <property type="component" value="Chromosome 9"/>
</dbReference>
<feature type="compositionally biased region" description="Polar residues" evidence="1">
    <location>
        <begin position="1"/>
        <end position="12"/>
    </location>
</feature>
<keyword evidence="2" id="KW-0812">Transmembrane</keyword>
<dbReference type="PANTHER" id="PTHR32246">
    <property type="entry name" value="INGRESSION PROTEIN FIC1"/>
    <property type="match status" value="1"/>
</dbReference>
<keyword evidence="4" id="KW-1185">Reference proteome</keyword>
<dbReference type="OrthoDB" id="761837at2759"/>
<evidence type="ECO:0000256" key="1">
    <source>
        <dbReference type="SAM" id="MobiDB-lite"/>
    </source>
</evidence>
<feature type="compositionally biased region" description="Basic and acidic residues" evidence="1">
    <location>
        <begin position="16"/>
        <end position="29"/>
    </location>
</feature>
<keyword evidence="2" id="KW-1133">Transmembrane helix</keyword>
<proteinExistence type="predicted"/>
<dbReference type="PROSITE" id="PS50004">
    <property type="entry name" value="C2"/>
    <property type="match status" value="1"/>
</dbReference>
<sequence length="246" mass="25699">MRPETATKQAAFSTHADLRRNVPEPETMPKEDAGEAILELTLLAADGLKGGATFLGKAAKPFAVAWVDPALIRKSPIPLNSSSSNPPKLHLPLSFETLQNPSSSLTVQILSSRLPFRAAKPVASAVITLSSLLAAGEPFVLPLRRPSGRPHASLHLSARILWCLAPAPSSDPVDGAPVVAGVPSIPTEVEAPEFFWVEPSAPPYPAPLPPPMPMAERIGPWKSFLIGLASGAVAAVLMGAAVLSGD</sequence>
<dbReference type="KEGG" id="egu:114914522"/>
<gene>
    <name evidence="5" type="primary">LOC114914522</name>
</gene>
<evidence type="ECO:0000313" key="5">
    <source>
        <dbReference type="RefSeq" id="XP_029122586.1"/>
    </source>
</evidence>
<evidence type="ECO:0000259" key="3">
    <source>
        <dbReference type="PROSITE" id="PS50004"/>
    </source>
</evidence>
<evidence type="ECO:0000313" key="4">
    <source>
        <dbReference type="Proteomes" id="UP000504607"/>
    </source>
</evidence>
<feature type="region of interest" description="Disordered" evidence="1">
    <location>
        <begin position="1"/>
        <end position="29"/>
    </location>
</feature>
<protein>
    <submittedName>
        <fullName evidence="5">Uncharacterized protein LOC114914522</fullName>
    </submittedName>
</protein>
<feature type="transmembrane region" description="Helical" evidence="2">
    <location>
        <begin position="224"/>
        <end position="243"/>
    </location>
</feature>
<accession>A0A8N4FAT3</accession>
<feature type="domain" description="C2" evidence="3">
    <location>
        <begin position="19"/>
        <end position="143"/>
    </location>
</feature>
<name>A0A8N4FAT3_ELAGV</name>
<dbReference type="InterPro" id="IPR000008">
    <property type="entry name" value="C2_dom"/>
</dbReference>
<dbReference type="AlphaFoldDB" id="A0A8N4FAT3"/>
<organism evidence="4 5">
    <name type="scientific">Elaeis guineensis var. tenera</name>
    <name type="common">Oil palm</name>
    <dbReference type="NCBI Taxonomy" id="51953"/>
    <lineage>
        <taxon>Eukaryota</taxon>
        <taxon>Viridiplantae</taxon>
        <taxon>Streptophyta</taxon>
        <taxon>Embryophyta</taxon>
        <taxon>Tracheophyta</taxon>
        <taxon>Spermatophyta</taxon>
        <taxon>Magnoliopsida</taxon>
        <taxon>Liliopsida</taxon>
        <taxon>Arecaceae</taxon>
        <taxon>Arecoideae</taxon>
        <taxon>Cocoseae</taxon>
        <taxon>Elaeidinae</taxon>
        <taxon>Elaeis</taxon>
    </lineage>
</organism>
<reference evidence="5" key="1">
    <citation type="submission" date="2025-08" db="UniProtKB">
        <authorList>
            <consortium name="RefSeq"/>
        </authorList>
    </citation>
    <scope>IDENTIFICATION</scope>
</reference>
<dbReference type="RefSeq" id="XP_029122586.1">
    <property type="nucleotide sequence ID" value="XM_029266753.1"/>
</dbReference>